<sequence length="75" mass="8301">MELSPNGPRSLFDTSHCLTQVTHSRAYVCLYISHFLQTASGQCLTQVTRSRVCVSVYLTLSPNGPRSLFDLADPL</sequence>
<keyword evidence="2" id="KW-1185">Reference proteome</keyword>
<reference evidence="1" key="1">
    <citation type="journal article" date="2023" name="G3 (Bethesda)">
        <title>A reference genome for the long-term kleptoplast-retaining sea slug Elysia crispata morphotype clarki.</title>
        <authorList>
            <person name="Eastman K.E."/>
            <person name="Pendleton A.L."/>
            <person name="Shaikh M.A."/>
            <person name="Suttiyut T."/>
            <person name="Ogas R."/>
            <person name="Tomko P."/>
            <person name="Gavelis G."/>
            <person name="Widhalm J.R."/>
            <person name="Wisecaver J.H."/>
        </authorList>
    </citation>
    <scope>NUCLEOTIDE SEQUENCE</scope>
    <source>
        <strain evidence="1">ECLA1</strain>
    </source>
</reference>
<protein>
    <submittedName>
        <fullName evidence="1">Uncharacterized protein</fullName>
    </submittedName>
</protein>
<dbReference type="Proteomes" id="UP001283361">
    <property type="component" value="Unassembled WGS sequence"/>
</dbReference>
<organism evidence="1 2">
    <name type="scientific">Elysia crispata</name>
    <name type="common">lettuce slug</name>
    <dbReference type="NCBI Taxonomy" id="231223"/>
    <lineage>
        <taxon>Eukaryota</taxon>
        <taxon>Metazoa</taxon>
        <taxon>Spiralia</taxon>
        <taxon>Lophotrochozoa</taxon>
        <taxon>Mollusca</taxon>
        <taxon>Gastropoda</taxon>
        <taxon>Heterobranchia</taxon>
        <taxon>Euthyneura</taxon>
        <taxon>Panpulmonata</taxon>
        <taxon>Sacoglossa</taxon>
        <taxon>Placobranchoidea</taxon>
        <taxon>Plakobranchidae</taxon>
        <taxon>Elysia</taxon>
    </lineage>
</organism>
<evidence type="ECO:0000313" key="2">
    <source>
        <dbReference type="Proteomes" id="UP001283361"/>
    </source>
</evidence>
<evidence type="ECO:0000313" key="1">
    <source>
        <dbReference type="EMBL" id="KAK3762097.1"/>
    </source>
</evidence>
<gene>
    <name evidence="1" type="ORF">RRG08_037194</name>
</gene>
<proteinExistence type="predicted"/>
<dbReference type="EMBL" id="JAWDGP010004759">
    <property type="protein sequence ID" value="KAK3762097.1"/>
    <property type="molecule type" value="Genomic_DNA"/>
</dbReference>
<accession>A0AAE0Z3I9</accession>
<comment type="caution">
    <text evidence="1">The sequence shown here is derived from an EMBL/GenBank/DDBJ whole genome shotgun (WGS) entry which is preliminary data.</text>
</comment>
<name>A0AAE0Z3I9_9GAST</name>
<dbReference type="AlphaFoldDB" id="A0AAE0Z3I9"/>